<gene>
    <name evidence="2" type="ORF">SPHA_49192</name>
</gene>
<evidence type="ECO:0000256" key="1">
    <source>
        <dbReference type="SAM" id="MobiDB-lite"/>
    </source>
</evidence>
<reference evidence="2" key="1">
    <citation type="submission" date="2021-01" db="EMBL/GenBank/DDBJ databases">
        <authorList>
            <person name="Li R."/>
            <person name="Bekaert M."/>
        </authorList>
    </citation>
    <scope>NUCLEOTIDE SEQUENCE</scope>
    <source>
        <strain evidence="2">Farmed</strain>
    </source>
</reference>
<organism evidence="2 3">
    <name type="scientific">Acanthosepion pharaonis</name>
    <name type="common">Pharaoh cuttlefish</name>
    <name type="synonym">Sepia pharaonis</name>
    <dbReference type="NCBI Taxonomy" id="158019"/>
    <lineage>
        <taxon>Eukaryota</taxon>
        <taxon>Metazoa</taxon>
        <taxon>Spiralia</taxon>
        <taxon>Lophotrochozoa</taxon>
        <taxon>Mollusca</taxon>
        <taxon>Cephalopoda</taxon>
        <taxon>Coleoidea</taxon>
        <taxon>Decapodiformes</taxon>
        <taxon>Sepiida</taxon>
        <taxon>Sepiina</taxon>
        <taxon>Sepiidae</taxon>
        <taxon>Acanthosepion</taxon>
    </lineage>
</organism>
<keyword evidence="3" id="KW-1185">Reference proteome</keyword>
<dbReference type="EMBL" id="CAHIKZ030002790">
    <property type="protein sequence ID" value="CAE1292297.1"/>
    <property type="molecule type" value="Genomic_DNA"/>
</dbReference>
<dbReference type="AlphaFoldDB" id="A0A812DAK1"/>
<comment type="caution">
    <text evidence="2">The sequence shown here is derived from an EMBL/GenBank/DDBJ whole genome shotgun (WGS) entry which is preliminary data.</text>
</comment>
<name>A0A812DAK1_ACAPH</name>
<dbReference type="Proteomes" id="UP000597762">
    <property type="component" value="Unassembled WGS sequence"/>
</dbReference>
<protein>
    <submittedName>
        <fullName evidence="2">Uncharacterized protein</fullName>
    </submittedName>
</protein>
<evidence type="ECO:0000313" key="3">
    <source>
        <dbReference type="Proteomes" id="UP000597762"/>
    </source>
</evidence>
<accession>A0A812DAK1</accession>
<evidence type="ECO:0000313" key="2">
    <source>
        <dbReference type="EMBL" id="CAE1292297.1"/>
    </source>
</evidence>
<sequence length="177" mass="19657">MIRRVITSPRLRIRNSSRRNSICSSRTDSPSTFTVRRTRSHSDASAAQHHGLGLLAAAQQHLDPHRHFGKVEGLGQIIVAPARSPQSAHRHRSTRSASAREWWIYRSRSRATSDRPAPATSARTGIAIASMCHLMPMLLQLGDDRRSGRAVVFDDRDSRHAIGIAARPIAPKPRRLA</sequence>
<proteinExistence type="predicted"/>
<feature type="region of interest" description="Disordered" evidence="1">
    <location>
        <begin position="16"/>
        <end position="47"/>
    </location>
</feature>